<keyword evidence="3" id="KW-0645">Protease</keyword>
<dbReference type="Proteomes" id="UP000821853">
    <property type="component" value="Chromosome 10"/>
</dbReference>
<keyword evidence="4 7" id="KW-0732">Signal</keyword>
<keyword evidence="9" id="KW-1185">Reference proteome</keyword>
<dbReference type="InterPro" id="IPR029058">
    <property type="entry name" value="AB_hydrolase_fold"/>
</dbReference>
<accession>A0A9J6FLF6</accession>
<organism evidence="8 9">
    <name type="scientific">Haemaphysalis longicornis</name>
    <name type="common">Bush tick</name>
    <dbReference type="NCBI Taxonomy" id="44386"/>
    <lineage>
        <taxon>Eukaryota</taxon>
        <taxon>Metazoa</taxon>
        <taxon>Ecdysozoa</taxon>
        <taxon>Arthropoda</taxon>
        <taxon>Chelicerata</taxon>
        <taxon>Arachnida</taxon>
        <taxon>Acari</taxon>
        <taxon>Parasitiformes</taxon>
        <taxon>Ixodida</taxon>
        <taxon>Ixodoidea</taxon>
        <taxon>Ixodidae</taxon>
        <taxon>Haemaphysalinae</taxon>
        <taxon>Haemaphysalis</taxon>
    </lineage>
</organism>
<dbReference type="Gene3D" id="3.40.50.1820">
    <property type="entry name" value="alpha/beta hydrolase"/>
    <property type="match status" value="1"/>
</dbReference>
<keyword evidence="5" id="KW-0378">Hydrolase</keyword>
<keyword evidence="6" id="KW-0325">Glycoprotein</keyword>
<evidence type="ECO:0000256" key="3">
    <source>
        <dbReference type="ARBA" id="ARBA00022670"/>
    </source>
</evidence>
<proteinExistence type="inferred from homology"/>
<protein>
    <recommendedName>
        <fullName evidence="10">Serine carboxypeptidase</fullName>
    </recommendedName>
</protein>
<dbReference type="AlphaFoldDB" id="A0A9J6FLF6"/>
<dbReference type="OMA" id="VFKDAVH"/>
<feature type="chain" id="PRO_5039953848" description="Serine carboxypeptidase" evidence="7">
    <location>
        <begin position="28"/>
        <end position="490"/>
    </location>
</feature>
<reference evidence="8 9" key="1">
    <citation type="journal article" date="2020" name="Cell">
        <title>Large-Scale Comparative Analyses of Tick Genomes Elucidate Their Genetic Diversity and Vector Capacities.</title>
        <authorList>
            <consortium name="Tick Genome and Microbiome Consortium (TIGMIC)"/>
            <person name="Jia N."/>
            <person name="Wang J."/>
            <person name="Shi W."/>
            <person name="Du L."/>
            <person name="Sun Y."/>
            <person name="Zhan W."/>
            <person name="Jiang J.F."/>
            <person name="Wang Q."/>
            <person name="Zhang B."/>
            <person name="Ji P."/>
            <person name="Bell-Sakyi L."/>
            <person name="Cui X.M."/>
            <person name="Yuan T.T."/>
            <person name="Jiang B.G."/>
            <person name="Yang W.F."/>
            <person name="Lam T.T."/>
            <person name="Chang Q.C."/>
            <person name="Ding S.J."/>
            <person name="Wang X.J."/>
            <person name="Zhu J.G."/>
            <person name="Ruan X.D."/>
            <person name="Zhao L."/>
            <person name="Wei J.T."/>
            <person name="Ye R.Z."/>
            <person name="Que T.C."/>
            <person name="Du C.H."/>
            <person name="Zhou Y.H."/>
            <person name="Cheng J.X."/>
            <person name="Dai P.F."/>
            <person name="Guo W.B."/>
            <person name="Han X.H."/>
            <person name="Huang E.J."/>
            <person name="Li L.F."/>
            <person name="Wei W."/>
            <person name="Gao Y.C."/>
            <person name="Liu J.Z."/>
            <person name="Shao H.Z."/>
            <person name="Wang X."/>
            <person name="Wang C.C."/>
            <person name="Yang T.C."/>
            <person name="Huo Q.B."/>
            <person name="Li W."/>
            <person name="Chen H.Y."/>
            <person name="Chen S.E."/>
            <person name="Zhou L.G."/>
            <person name="Ni X.B."/>
            <person name="Tian J.H."/>
            <person name="Sheng Y."/>
            <person name="Liu T."/>
            <person name="Pan Y.S."/>
            <person name="Xia L.Y."/>
            <person name="Li J."/>
            <person name="Zhao F."/>
            <person name="Cao W.C."/>
        </authorList>
    </citation>
    <scope>NUCLEOTIDE SEQUENCE [LARGE SCALE GENOMIC DNA]</scope>
    <source>
        <strain evidence="8">HaeL-2018</strain>
    </source>
</reference>
<dbReference type="PRINTS" id="PR00724">
    <property type="entry name" value="CRBOXYPTASEC"/>
</dbReference>
<dbReference type="PANTHER" id="PTHR11802:SF472">
    <property type="entry name" value="SERINE CARBOXYPEPTIDASE CPVL-RELATED"/>
    <property type="match status" value="1"/>
</dbReference>
<comment type="caution">
    <text evidence="8">The sequence shown here is derived from an EMBL/GenBank/DDBJ whole genome shotgun (WGS) entry which is preliminary data.</text>
</comment>
<evidence type="ECO:0000256" key="2">
    <source>
        <dbReference type="ARBA" id="ARBA00022645"/>
    </source>
</evidence>
<dbReference type="PANTHER" id="PTHR11802">
    <property type="entry name" value="SERINE PROTEASE FAMILY S10 SERINE CARBOXYPEPTIDASE"/>
    <property type="match status" value="1"/>
</dbReference>
<feature type="signal peptide" evidence="7">
    <location>
        <begin position="1"/>
        <end position="27"/>
    </location>
</feature>
<dbReference type="SUPFAM" id="SSF53474">
    <property type="entry name" value="alpha/beta-Hydrolases"/>
    <property type="match status" value="1"/>
</dbReference>
<name>A0A9J6FLF6_HAELO</name>
<sequence length="490" mass="54735">MSGRRWVWLVLTAVLLVLCIALIGAFAVPRKSTGQGGDEDTLYLSPYVEKQEVKEARSRSVVPMFSPPDLGSEAHAGLITVNAMLDSHPLLPSHPSQERSVPSHAESQVKFHRNHLEAPLLLWLQGGPGSSSLFGQFLENGPLAIDAHGKVHPREHTMREYLNVIYLDQPVGAGFSRTGSPDGYPTTLEELSRDIHRFLEQFFELFPEYKDRDFYVAGESYGARAAVALAIRLHENPDLPVKLRGVSCGVGFLGPLLPMLDQSDYFHKLGVLDYQGWQIYKKRMADVQDLVTANRSIDALGLLLKTVFVNTDPNKEPTLFQRLSGYAFDGNVLRSVEPAEFGAYREHVASADFKQAVHVGRNAEFRRDAQINVKLAFDYFRNISDIVSTLMDNYRFLAYTGQLDPVLAVNPIEDFLRDLDWSRAGQFRHAHRAPWFAGGREEGISGYVTTAGDFSFVVLASAGHYPGFDQTRAVDNLMRRFVAGNLTQLH</sequence>
<evidence type="ECO:0000256" key="7">
    <source>
        <dbReference type="SAM" id="SignalP"/>
    </source>
</evidence>
<gene>
    <name evidence="8" type="ORF">HPB48_004092</name>
</gene>
<dbReference type="GO" id="GO:0004185">
    <property type="term" value="F:serine-type carboxypeptidase activity"/>
    <property type="evidence" value="ECO:0007669"/>
    <property type="project" value="InterPro"/>
</dbReference>
<evidence type="ECO:0000256" key="5">
    <source>
        <dbReference type="ARBA" id="ARBA00022801"/>
    </source>
</evidence>
<comment type="similarity">
    <text evidence="1">Belongs to the peptidase S10 family.</text>
</comment>
<evidence type="ECO:0000256" key="1">
    <source>
        <dbReference type="ARBA" id="ARBA00009431"/>
    </source>
</evidence>
<dbReference type="VEuPathDB" id="VectorBase:HLOH_065321"/>
<evidence type="ECO:0000313" key="8">
    <source>
        <dbReference type="EMBL" id="KAH9363893.1"/>
    </source>
</evidence>
<evidence type="ECO:0000256" key="6">
    <source>
        <dbReference type="ARBA" id="ARBA00023180"/>
    </source>
</evidence>
<dbReference type="Pfam" id="PF00450">
    <property type="entry name" value="Peptidase_S10"/>
    <property type="match status" value="1"/>
</dbReference>
<dbReference type="GO" id="GO:0006508">
    <property type="term" value="P:proteolysis"/>
    <property type="evidence" value="ECO:0007669"/>
    <property type="project" value="UniProtKB-KW"/>
</dbReference>
<evidence type="ECO:0000313" key="9">
    <source>
        <dbReference type="Proteomes" id="UP000821853"/>
    </source>
</evidence>
<dbReference type="OrthoDB" id="443318at2759"/>
<evidence type="ECO:0000256" key="4">
    <source>
        <dbReference type="ARBA" id="ARBA00022729"/>
    </source>
</evidence>
<keyword evidence="2" id="KW-0121">Carboxypeptidase</keyword>
<dbReference type="InterPro" id="IPR001563">
    <property type="entry name" value="Peptidase_S10"/>
</dbReference>
<dbReference type="EMBL" id="JABSTR010000002">
    <property type="protein sequence ID" value="KAH9363893.1"/>
    <property type="molecule type" value="Genomic_DNA"/>
</dbReference>
<evidence type="ECO:0008006" key="10">
    <source>
        <dbReference type="Google" id="ProtNLM"/>
    </source>
</evidence>